<accession>A0AAE7A2S1</accession>
<dbReference type="KEGG" id="pum:HGP31_13665"/>
<proteinExistence type="predicted"/>
<dbReference type="Proteomes" id="UP000501367">
    <property type="component" value="Chromosome"/>
</dbReference>
<evidence type="ECO:0000313" key="2">
    <source>
        <dbReference type="Proteomes" id="UP000501367"/>
    </source>
</evidence>
<dbReference type="AlphaFoldDB" id="A0AAE7A2S1"/>
<gene>
    <name evidence="1" type="ORF">HGP31_13665</name>
</gene>
<name>A0AAE7A2S1_9PSED</name>
<evidence type="ECO:0008006" key="3">
    <source>
        <dbReference type="Google" id="ProtNLM"/>
    </source>
</evidence>
<reference evidence="1 2" key="1">
    <citation type="submission" date="2020-04" db="EMBL/GenBank/DDBJ databases">
        <authorList>
            <person name="Yao Y."/>
            <person name="He Z."/>
        </authorList>
    </citation>
    <scope>NUCLEOTIDE SEQUENCE [LARGE SCALE GENOMIC DNA]</scope>
    <source>
        <strain evidence="1 2">CY-1</strain>
    </source>
</reference>
<protein>
    <recommendedName>
        <fullName evidence="3">Phosphatidate cytidylyltransferase</fullName>
    </recommendedName>
</protein>
<organism evidence="1 2">
    <name type="scientific">Pseudomonas umsongensis</name>
    <dbReference type="NCBI Taxonomy" id="198618"/>
    <lineage>
        <taxon>Bacteria</taxon>
        <taxon>Pseudomonadati</taxon>
        <taxon>Pseudomonadota</taxon>
        <taxon>Gammaproteobacteria</taxon>
        <taxon>Pseudomonadales</taxon>
        <taxon>Pseudomonadaceae</taxon>
        <taxon>Pseudomonas</taxon>
    </lineage>
</organism>
<evidence type="ECO:0000313" key="1">
    <source>
        <dbReference type="EMBL" id="QJC82491.1"/>
    </source>
</evidence>
<dbReference type="EMBL" id="CP051487">
    <property type="protein sequence ID" value="QJC82491.1"/>
    <property type="molecule type" value="Genomic_DNA"/>
</dbReference>
<sequence>MHEACPPPPAKLLEQIREQCTQPMPDEVQAIVQALHTRLGDTLVALLVYGSCLRNGDLTDGLVDVYALVDSYAHAHHSRLQQLANAWLPPTVILVRAAAADGQILHAKCAILSLQDFEAGTGSWFQSYLWARFAQPCRLVYFKDEETRKRIHFALAQAVMTLMGRCVATLPDRFDSFTLWEKSLSLTYRTELRPESADRPRQLVRHDMDYYSRITQAAAPAVKQMAACAGEEDRYRNLCPMATRRGNERLWKWRRVQGRTLNVARLVKSFFTFENGVDYLIWKLERHLGEPVVVTHRLRRFPLLFGWPLLWRLLKSRRLR</sequence>